<name>A0ABQ9UAW6_SAGOE</name>
<dbReference type="Proteomes" id="UP001266305">
    <property type="component" value="Unassembled WGS sequence"/>
</dbReference>
<evidence type="ECO:0000313" key="2">
    <source>
        <dbReference type="EMBL" id="KAK2094141.1"/>
    </source>
</evidence>
<keyword evidence="3" id="KW-1185">Reference proteome</keyword>
<protein>
    <submittedName>
        <fullName evidence="2">Uncharacterized protein</fullName>
    </submittedName>
</protein>
<feature type="non-terminal residue" evidence="2">
    <location>
        <position position="1"/>
    </location>
</feature>
<organism evidence="2 3">
    <name type="scientific">Saguinus oedipus</name>
    <name type="common">Cotton-top tamarin</name>
    <name type="synonym">Oedipomidas oedipus</name>
    <dbReference type="NCBI Taxonomy" id="9490"/>
    <lineage>
        <taxon>Eukaryota</taxon>
        <taxon>Metazoa</taxon>
        <taxon>Chordata</taxon>
        <taxon>Craniata</taxon>
        <taxon>Vertebrata</taxon>
        <taxon>Euteleostomi</taxon>
        <taxon>Mammalia</taxon>
        <taxon>Eutheria</taxon>
        <taxon>Euarchontoglires</taxon>
        <taxon>Primates</taxon>
        <taxon>Haplorrhini</taxon>
        <taxon>Platyrrhini</taxon>
        <taxon>Cebidae</taxon>
        <taxon>Callitrichinae</taxon>
        <taxon>Saguinus</taxon>
    </lineage>
</organism>
<evidence type="ECO:0000256" key="1">
    <source>
        <dbReference type="SAM" id="MobiDB-lite"/>
    </source>
</evidence>
<comment type="caution">
    <text evidence="2">The sequence shown here is derived from an EMBL/GenBank/DDBJ whole genome shotgun (WGS) entry which is preliminary data.</text>
</comment>
<dbReference type="EMBL" id="JASSZA010000014">
    <property type="protein sequence ID" value="KAK2094141.1"/>
    <property type="molecule type" value="Genomic_DNA"/>
</dbReference>
<feature type="non-terminal residue" evidence="2">
    <location>
        <position position="76"/>
    </location>
</feature>
<reference evidence="2 3" key="1">
    <citation type="submission" date="2023-05" db="EMBL/GenBank/DDBJ databases">
        <title>B98-5 Cell Line De Novo Hybrid Assembly: An Optical Mapping Approach.</title>
        <authorList>
            <person name="Kananen K."/>
            <person name="Auerbach J.A."/>
            <person name="Kautto E."/>
            <person name="Blachly J.S."/>
        </authorList>
    </citation>
    <scope>NUCLEOTIDE SEQUENCE [LARGE SCALE GENOMIC DNA]</scope>
    <source>
        <strain evidence="2">B95-8</strain>
        <tissue evidence="2">Cell line</tissue>
    </source>
</reference>
<evidence type="ECO:0000313" key="3">
    <source>
        <dbReference type="Proteomes" id="UP001266305"/>
    </source>
</evidence>
<gene>
    <name evidence="2" type="ORF">P7K49_027879</name>
</gene>
<feature type="compositionally biased region" description="Low complexity" evidence="1">
    <location>
        <begin position="9"/>
        <end position="21"/>
    </location>
</feature>
<feature type="region of interest" description="Disordered" evidence="1">
    <location>
        <begin position="1"/>
        <end position="34"/>
    </location>
</feature>
<accession>A0ABQ9UAW6</accession>
<proteinExistence type="predicted"/>
<sequence>PEASWTPSPRRVPAVFPRPAGRGLGGERAREAPGVRNAVSASRLSAPLCPGQARVGAPPAACVRADAGTPPPHFLA</sequence>